<dbReference type="AlphaFoldDB" id="A0A0C3QUS2"/>
<name>A0A0C3QUS2_9AGAM</name>
<dbReference type="InterPro" id="IPR020471">
    <property type="entry name" value="AKR"/>
</dbReference>
<evidence type="ECO:0000256" key="4">
    <source>
        <dbReference type="PIRSR" id="PIRSR000097-1"/>
    </source>
</evidence>
<dbReference type="InterPro" id="IPR018170">
    <property type="entry name" value="Aldo/ket_reductase_CS"/>
</dbReference>
<feature type="binding site" evidence="5">
    <location>
        <position position="96"/>
    </location>
    <ligand>
        <name>substrate</name>
    </ligand>
</feature>
<dbReference type="OrthoDB" id="5945798at2759"/>
<evidence type="ECO:0000313" key="8">
    <source>
        <dbReference type="EMBL" id="KIO32244.1"/>
    </source>
</evidence>
<dbReference type="STRING" id="1051891.A0A0C3QUS2"/>
<dbReference type="FunFam" id="3.20.20.100:FF:000002">
    <property type="entry name" value="2,5-diketo-D-gluconic acid reductase A"/>
    <property type="match status" value="1"/>
</dbReference>
<organism evidence="8 9">
    <name type="scientific">Tulasnella calospora MUT 4182</name>
    <dbReference type="NCBI Taxonomy" id="1051891"/>
    <lineage>
        <taxon>Eukaryota</taxon>
        <taxon>Fungi</taxon>
        <taxon>Dikarya</taxon>
        <taxon>Basidiomycota</taxon>
        <taxon>Agaricomycotina</taxon>
        <taxon>Agaricomycetes</taxon>
        <taxon>Cantharellales</taxon>
        <taxon>Tulasnellaceae</taxon>
        <taxon>Tulasnella</taxon>
    </lineage>
</organism>
<reference evidence="9" key="2">
    <citation type="submission" date="2015-01" db="EMBL/GenBank/DDBJ databases">
        <title>Evolutionary Origins and Diversification of the Mycorrhizal Mutualists.</title>
        <authorList>
            <consortium name="DOE Joint Genome Institute"/>
            <consortium name="Mycorrhizal Genomics Consortium"/>
            <person name="Kohler A."/>
            <person name="Kuo A."/>
            <person name="Nagy L.G."/>
            <person name="Floudas D."/>
            <person name="Copeland A."/>
            <person name="Barry K.W."/>
            <person name="Cichocki N."/>
            <person name="Veneault-Fourrey C."/>
            <person name="LaButti K."/>
            <person name="Lindquist E.A."/>
            <person name="Lipzen A."/>
            <person name="Lundell T."/>
            <person name="Morin E."/>
            <person name="Murat C."/>
            <person name="Riley R."/>
            <person name="Ohm R."/>
            <person name="Sun H."/>
            <person name="Tunlid A."/>
            <person name="Henrissat B."/>
            <person name="Grigoriev I.V."/>
            <person name="Hibbett D.S."/>
            <person name="Martin F."/>
        </authorList>
    </citation>
    <scope>NUCLEOTIDE SEQUENCE [LARGE SCALE GENOMIC DNA]</scope>
    <source>
        <strain evidence="9">MUT 4182</strain>
    </source>
</reference>
<dbReference type="HOGENOM" id="CLU_023205_0_0_1"/>
<dbReference type="Proteomes" id="UP000054248">
    <property type="component" value="Unassembled WGS sequence"/>
</dbReference>
<sequence>MPAVGLGCWMGSPGQGERCEEMVRKGLKLGYRHLDTAAGYGNEESTGKAIRESGIPRSEIFLTTKLAGPDHGRVKEAFEESLSRLDCEYIDLYLVHWPQAEDSKGKVLQPEESPTYVETWKEMEKLLDTGKVKSIGVSNFSIKTLQVLLQESKIVPAVNQVQMHPCLPQRDLMDYCSAKGIHITAYSPLGQLNSPFWTDETVNRVAQKSGITAAQVLLSWGVQRGTSVIPKSEKEERLKINLAIVQLDDEDFEAIENLHKQPGMNRQLIFSNNFIGGKRAQFGWTYEQLGWEYE</sequence>
<dbReference type="PROSITE" id="PS00062">
    <property type="entry name" value="ALDOKETO_REDUCTASE_2"/>
    <property type="match status" value="1"/>
</dbReference>
<dbReference type="EMBL" id="KN822956">
    <property type="protein sequence ID" value="KIO32244.1"/>
    <property type="molecule type" value="Genomic_DNA"/>
</dbReference>
<keyword evidence="9" id="KW-1185">Reference proteome</keyword>
<dbReference type="PANTHER" id="PTHR43827">
    <property type="entry name" value="2,5-DIKETO-D-GLUCONIC ACID REDUCTASE"/>
    <property type="match status" value="1"/>
</dbReference>
<keyword evidence="3" id="KW-0560">Oxidoreductase</keyword>
<evidence type="ECO:0000256" key="2">
    <source>
        <dbReference type="ARBA" id="ARBA00022857"/>
    </source>
</evidence>
<protein>
    <recommendedName>
        <fullName evidence="7">NADP-dependent oxidoreductase domain-containing protein</fullName>
    </recommendedName>
</protein>
<dbReference type="PIRSF" id="PIRSF000097">
    <property type="entry name" value="AKR"/>
    <property type="match status" value="1"/>
</dbReference>
<evidence type="ECO:0000256" key="1">
    <source>
        <dbReference type="ARBA" id="ARBA00007905"/>
    </source>
</evidence>
<feature type="domain" description="NADP-dependent oxidoreductase" evidence="7">
    <location>
        <begin position="5"/>
        <end position="258"/>
    </location>
</feature>
<dbReference type="CDD" id="cd19071">
    <property type="entry name" value="AKR_AKR1-5-like"/>
    <property type="match status" value="1"/>
</dbReference>
<keyword evidence="2" id="KW-0521">NADP</keyword>
<evidence type="ECO:0000256" key="6">
    <source>
        <dbReference type="PIRSR" id="PIRSR000097-3"/>
    </source>
</evidence>
<dbReference type="Gene3D" id="3.20.20.100">
    <property type="entry name" value="NADP-dependent oxidoreductase domain"/>
    <property type="match status" value="1"/>
</dbReference>
<accession>A0A0C3QUS2</accession>
<evidence type="ECO:0000256" key="3">
    <source>
        <dbReference type="ARBA" id="ARBA00023002"/>
    </source>
</evidence>
<proteinExistence type="inferred from homology"/>
<feature type="site" description="Lowers pKa of active site Tyr" evidence="6">
    <location>
        <position position="65"/>
    </location>
</feature>
<dbReference type="GO" id="GO:0016616">
    <property type="term" value="F:oxidoreductase activity, acting on the CH-OH group of donors, NAD or NADP as acceptor"/>
    <property type="evidence" value="ECO:0007669"/>
    <property type="project" value="UniProtKB-ARBA"/>
</dbReference>
<evidence type="ECO:0000259" key="7">
    <source>
        <dbReference type="Pfam" id="PF00248"/>
    </source>
</evidence>
<dbReference type="PANTHER" id="PTHR43827:SF3">
    <property type="entry name" value="NADP-DEPENDENT OXIDOREDUCTASE DOMAIN-CONTAINING PROTEIN"/>
    <property type="match status" value="1"/>
</dbReference>
<evidence type="ECO:0000256" key="5">
    <source>
        <dbReference type="PIRSR" id="PIRSR000097-2"/>
    </source>
</evidence>
<gene>
    <name evidence="8" type="ORF">M407DRAFT_241514</name>
</gene>
<dbReference type="InterPro" id="IPR023210">
    <property type="entry name" value="NADP_OxRdtase_dom"/>
</dbReference>
<dbReference type="PRINTS" id="PR00069">
    <property type="entry name" value="ALDKETRDTASE"/>
</dbReference>
<dbReference type="Pfam" id="PF00248">
    <property type="entry name" value="Aldo_ket_red"/>
    <property type="match status" value="1"/>
</dbReference>
<comment type="similarity">
    <text evidence="1">Belongs to the aldo/keto reductase family.</text>
</comment>
<evidence type="ECO:0000313" key="9">
    <source>
        <dbReference type="Proteomes" id="UP000054248"/>
    </source>
</evidence>
<reference evidence="8 9" key="1">
    <citation type="submission" date="2014-04" db="EMBL/GenBank/DDBJ databases">
        <authorList>
            <consortium name="DOE Joint Genome Institute"/>
            <person name="Kuo A."/>
            <person name="Girlanda M."/>
            <person name="Perotto S."/>
            <person name="Kohler A."/>
            <person name="Nagy L.G."/>
            <person name="Floudas D."/>
            <person name="Copeland A."/>
            <person name="Barry K.W."/>
            <person name="Cichocki N."/>
            <person name="Veneault-Fourrey C."/>
            <person name="LaButti K."/>
            <person name="Lindquist E.A."/>
            <person name="Lipzen A."/>
            <person name="Lundell T."/>
            <person name="Morin E."/>
            <person name="Murat C."/>
            <person name="Sun H."/>
            <person name="Tunlid A."/>
            <person name="Henrissat B."/>
            <person name="Grigoriev I.V."/>
            <person name="Hibbett D.S."/>
            <person name="Martin F."/>
            <person name="Nordberg H.P."/>
            <person name="Cantor M.N."/>
            <person name="Hua S.X."/>
        </authorList>
    </citation>
    <scope>NUCLEOTIDE SEQUENCE [LARGE SCALE GENOMIC DNA]</scope>
    <source>
        <strain evidence="8 9">MUT 4182</strain>
    </source>
</reference>
<feature type="active site" description="Proton donor" evidence="4">
    <location>
        <position position="40"/>
    </location>
</feature>
<dbReference type="InterPro" id="IPR036812">
    <property type="entry name" value="NAD(P)_OxRdtase_dom_sf"/>
</dbReference>
<dbReference type="SUPFAM" id="SSF51430">
    <property type="entry name" value="NAD(P)-linked oxidoreductase"/>
    <property type="match status" value="1"/>
</dbReference>